<name>A0AAI9EBG1_9PEZI</name>
<keyword evidence="6" id="KW-0408">Iron</keyword>
<dbReference type="GO" id="GO:0045329">
    <property type="term" value="P:carnitine biosynthetic process"/>
    <property type="evidence" value="ECO:0007669"/>
    <property type="project" value="TreeGrafter"/>
</dbReference>
<keyword evidence="3" id="KW-0479">Metal-binding</keyword>
<evidence type="ECO:0000313" key="9">
    <source>
        <dbReference type="EMBL" id="CAK4028444.1"/>
    </source>
</evidence>
<evidence type="ECO:0000259" key="8">
    <source>
        <dbReference type="Pfam" id="PF02668"/>
    </source>
</evidence>
<dbReference type="GO" id="GO:0051213">
    <property type="term" value="F:dioxygenase activity"/>
    <property type="evidence" value="ECO:0007669"/>
    <property type="project" value="UniProtKB-KW"/>
</dbReference>
<keyword evidence="10" id="KW-1185">Reference proteome</keyword>
<dbReference type="InterPro" id="IPR050411">
    <property type="entry name" value="AlphaKG_dependent_hydroxylases"/>
</dbReference>
<evidence type="ECO:0000256" key="6">
    <source>
        <dbReference type="ARBA" id="ARBA00023004"/>
    </source>
</evidence>
<protein>
    <submittedName>
        <fullName evidence="9">Gamma-butyrobetaine dioxygenase</fullName>
    </submittedName>
</protein>
<dbReference type="PANTHER" id="PTHR10696">
    <property type="entry name" value="GAMMA-BUTYROBETAINE HYDROXYLASE-RELATED"/>
    <property type="match status" value="1"/>
</dbReference>
<evidence type="ECO:0000256" key="7">
    <source>
        <dbReference type="SAM" id="MobiDB-lite"/>
    </source>
</evidence>
<evidence type="ECO:0000256" key="4">
    <source>
        <dbReference type="ARBA" id="ARBA00022964"/>
    </source>
</evidence>
<sequence length="530" mass="60379">MALRFRRRAAWCSLKDINGSSRLLCRQFSTTQRTRQAEPAEPPSALGHQGGHNGQRVDRKQVGGKKVKYRRVPLSSVVRSADKIELVIDGETHVCAPLFLRDLCTCPRCVDQSTRQKHFSTADIPAEINAEVSYPNPDAIHLRWTADIPGYEDHETDLPLELLRRLCQSGTTNGHERLPRTLWDSRMFETQTTDVDYESYMNDDSTLLRTLQQLHAYGLAFITNVPEDEASVQTLGERIGPLKTTFYGKTWDVRSVPDAINVAYTAQNLGFHMDLMYMEQPPHLQLLHCIRSSAAGGASLFCDSFRAVDELGRQDIRSYRSLASRPVDFHYDHPGSQYYHQSRPVIEEEPRKIGHDAAEGWNSLYHSKLNNGSNKTREDHGPESFIKHVSWAPPFQAPFSLPTLHKHGKDDAKTKAHADDTQNLSELARHVLHWHQGAQKFNYLIHRPEVIYERMMKPGECVIFDNRRVLHARRAFEVGDAGKERWLRGAYLDRDPYMSRLKTLTDLERKDAASEEFSADSYFEAAAAAA</sequence>
<feature type="region of interest" description="Disordered" evidence="7">
    <location>
        <begin position="32"/>
        <end position="66"/>
    </location>
</feature>
<dbReference type="Gene3D" id="3.30.2020.30">
    <property type="match status" value="1"/>
</dbReference>
<dbReference type="AlphaFoldDB" id="A0AAI9EBG1"/>
<evidence type="ECO:0000313" key="10">
    <source>
        <dbReference type="Proteomes" id="UP001296104"/>
    </source>
</evidence>
<comment type="cofactor">
    <cofactor evidence="1">
        <name>Fe(2+)</name>
        <dbReference type="ChEBI" id="CHEBI:29033"/>
    </cofactor>
</comment>
<organism evidence="9 10">
    <name type="scientific">Lecanosticta acicola</name>
    <dbReference type="NCBI Taxonomy" id="111012"/>
    <lineage>
        <taxon>Eukaryota</taxon>
        <taxon>Fungi</taxon>
        <taxon>Dikarya</taxon>
        <taxon>Ascomycota</taxon>
        <taxon>Pezizomycotina</taxon>
        <taxon>Dothideomycetes</taxon>
        <taxon>Dothideomycetidae</taxon>
        <taxon>Mycosphaerellales</taxon>
        <taxon>Mycosphaerellaceae</taxon>
        <taxon>Lecanosticta</taxon>
    </lineage>
</organism>
<dbReference type="Gene3D" id="3.60.130.10">
    <property type="entry name" value="Clavaminate synthase-like"/>
    <property type="match status" value="1"/>
</dbReference>
<evidence type="ECO:0000256" key="2">
    <source>
        <dbReference type="ARBA" id="ARBA00008654"/>
    </source>
</evidence>
<gene>
    <name evidence="9" type="ORF">LECACI_7A005152</name>
</gene>
<reference evidence="9" key="1">
    <citation type="submission" date="2023-11" db="EMBL/GenBank/DDBJ databases">
        <authorList>
            <person name="Alioto T."/>
            <person name="Alioto T."/>
            <person name="Gomez Garrido J."/>
        </authorList>
    </citation>
    <scope>NUCLEOTIDE SEQUENCE</scope>
</reference>
<dbReference type="Pfam" id="PF02668">
    <property type="entry name" value="TauD"/>
    <property type="match status" value="1"/>
</dbReference>
<comment type="caution">
    <text evidence="9">The sequence shown here is derived from an EMBL/GenBank/DDBJ whole genome shotgun (WGS) entry which is preliminary data.</text>
</comment>
<dbReference type="InterPro" id="IPR038492">
    <property type="entry name" value="GBBH-like_N_sf"/>
</dbReference>
<comment type="similarity">
    <text evidence="2">Belongs to the gamma-BBH/TMLD family.</text>
</comment>
<dbReference type="InterPro" id="IPR003819">
    <property type="entry name" value="TauD/TfdA-like"/>
</dbReference>
<evidence type="ECO:0000256" key="3">
    <source>
        <dbReference type="ARBA" id="ARBA00022723"/>
    </source>
</evidence>
<accession>A0AAI9EBG1</accession>
<dbReference type="Proteomes" id="UP001296104">
    <property type="component" value="Unassembled WGS sequence"/>
</dbReference>
<proteinExistence type="inferred from homology"/>
<keyword evidence="4 9" id="KW-0223">Dioxygenase</keyword>
<dbReference type="InterPro" id="IPR042098">
    <property type="entry name" value="TauD-like_sf"/>
</dbReference>
<dbReference type="PANTHER" id="PTHR10696:SF25">
    <property type="entry name" value="OXIDOREDUCTASE AIM17-RELATED"/>
    <property type="match status" value="1"/>
</dbReference>
<dbReference type="SUPFAM" id="SSF51197">
    <property type="entry name" value="Clavaminate synthase-like"/>
    <property type="match status" value="1"/>
</dbReference>
<feature type="domain" description="TauD/TfdA-like" evidence="8">
    <location>
        <begin position="188"/>
        <end position="491"/>
    </location>
</feature>
<dbReference type="GO" id="GO:0005739">
    <property type="term" value="C:mitochondrion"/>
    <property type="evidence" value="ECO:0007669"/>
    <property type="project" value="TreeGrafter"/>
</dbReference>
<dbReference type="CDD" id="cd00250">
    <property type="entry name" value="CAS_like"/>
    <property type="match status" value="1"/>
</dbReference>
<keyword evidence="5" id="KW-0560">Oxidoreductase</keyword>
<evidence type="ECO:0000256" key="5">
    <source>
        <dbReference type="ARBA" id="ARBA00023002"/>
    </source>
</evidence>
<dbReference type="EMBL" id="CAVMBE010000032">
    <property type="protein sequence ID" value="CAK4028444.1"/>
    <property type="molecule type" value="Genomic_DNA"/>
</dbReference>
<evidence type="ECO:0000256" key="1">
    <source>
        <dbReference type="ARBA" id="ARBA00001954"/>
    </source>
</evidence>
<dbReference type="GO" id="GO:0046872">
    <property type="term" value="F:metal ion binding"/>
    <property type="evidence" value="ECO:0007669"/>
    <property type="project" value="UniProtKB-KW"/>
</dbReference>